<name>A0A445A0P4_ARAHY</name>
<sequence>MSKSFLLFTIIVVISFGLWVLYASAELQRFTQTCKSDGSLDFLVVGDWGRRCEYNQSEVAYQLLHENCLKRKVPTSEQDVLKAWRYVHFRYAYKTYRKVKAYGHAFKRGKKRKRANKKSVPIDPQKRGDRATGTLADVTLSKACR</sequence>
<accession>A0A445A0P4</accession>
<keyword evidence="4" id="KW-1185">Reference proteome</keyword>
<feature type="signal peptide" evidence="2">
    <location>
        <begin position="1"/>
        <end position="25"/>
    </location>
</feature>
<reference evidence="3 4" key="1">
    <citation type="submission" date="2019-01" db="EMBL/GenBank/DDBJ databases">
        <title>Sequencing of cultivated peanut Arachis hypogaea provides insights into genome evolution and oil improvement.</title>
        <authorList>
            <person name="Chen X."/>
        </authorList>
    </citation>
    <scope>NUCLEOTIDE SEQUENCE [LARGE SCALE GENOMIC DNA]</scope>
    <source>
        <strain evidence="4">cv. Fuhuasheng</strain>
        <tissue evidence="3">Leaves</tissue>
    </source>
</reference>
<dbReference type="AlphaFoldDB" id="A0A445A0P4"/>
<protein>
    <submittedName>
        <fullName evidence="3">Uncharacterized protein</fullName>
    </submittedName>
</protein>
<evidence type="ECO:0000313" key="3">
    <source>
        <dbReference type="EMBL" id="RYR20001.1"/>
    </source>
</evidence>
<dbReference type="Proteomes" id="UP000289738">
    <property type="component" value="Chromosome B03"/>
</dbReference>
<comment type="caution">
    <text evidence="3">The sequence shown here is derived from an EMBL/GenBank/DDBJ whole genome shotgun (WGS) entry which is preliminary data.</text>
</comment>
<feature type="chain" id="PRO_5019301066" evidence="2">
    <location>
        <begin position="26"/>
        <end position="145"/>
    </location>
</feature>
<evidence type="ECO:0000313" key="4">
    <source>
        <dbReference type="Proteomes" id="UP000289738"/>
    </source>
</evidence>
<proteinExistence type="predicted"/>
<keyword evidence="2" id="KW-0732">Signal</keyword>
<organism evidence="3 4">
    <name type="scientific">Arachis hypogaea</name>
    <name type="common">Peanut</name>
    <dbReference type="NCBI Taxonomy" id="3818"/>
    <lineage>
        <taxon>Eukaryota</taxon>
        <taxon>Viridiplantae</taxon>
        <taxon>Streptophyta</taxon>
        <taxon>Embryophyta</taxon>
        <taxon>Tracheophyta</taxon>
        <taxon>Spermatophyta</taxon>
        <taxon>Magnoliopsida</taxon>
        <taxon>eudicotyledons</taxon>
        <taxon>Gunneridae</taxon>
        <taxon>Pentapetalae</taxon>
        <taxon>rosids</taxon>
        <taxon>fabids</taxon>
        <taxon>Fabales</taxon>
        <taxon>Fabaceae</taxon>
        <taxon>Papilionoideae</taxon>
        <taxon>50 kb inversion clade</taxon>
        <taxon>dalbergioids sensu lato</taxon>
        <taxon>Dalbergieae</taxon>
        <taxon>Pterocarpus clade</taxon>
        <taxon>Arachis</taxon>
    </lineage>
</organism>
<gene>
    <name evidence="3" type="ORF">Ahy_B03g065053</name>
</gene>
<dbReference type="EMBL" id="SDMP01000013">
    <property type="protein sequence ID" value="RYR20001.1"/>
    <property type="molecule type" value="Genomic_DNA"/>
</dbReference>
<evidence type="ECO:0000256" key="2">
    <source>
        <dbReference type="SAM" id="SignalP"/>
    </source>
</evidence>
<evidence type="ECO:0000256" key="1">
    <source>
        <dbReference type="SAM" id="MobiDB-lite"/>
    </source>
</evidence>
<feature type="region of interest" description="Disordered" evidence="1">
    <location>
        <begin position="112"/>
        <end position="131"/>
    </location>
</feature>
<dbReference type="STRING" id="3818.A0A445A0P4"/>